<dbReference type="PROSITE" id="PS51186">
    <property type="entry name" value="GNAT"/>
    <property type="match status" value="1"/>
</dbReference>
<dbReference type="SUPFAM" id="SSF55729">
    <property type="entry name" value="Acyl-CoA N-acyltransferases (Nat)"/>
    <property type="match status" value="1"/>
</dbReference>
<dbReference type="Pfam" id="PF00583">
    <property type="entry name" value="Acetyltransf_1"/>
    <property type="match status" value="1"/>
</dbReference>
<dbReference type="SUPFAM" id="SSF57701">
    <property type="entry name" value="Zn2/Cys6 DNA-binding domain"/>
    <property type="match status" value="1"/>
</dbReference>
<feature type="compositionally biased region" description="Pro residues" evidence="2">
    <location>
        <begin position="67"/>
        <end position="78"/>
    </location>
</feature>
<dbReference type="InterPro" id="IPR001138">
    <property type="entry name" value="Zn2Cys6_DnaBD"/>
</dbReference>
<evidence type="ECO:0000256" key="1">
    <source>
        <dbReference type="ARBA" id="ARBA00023242"/>
    </source>
</evidence>
<evidence type="ECO:0000256" key="2">
    <source>
        <dbReference type="SAM" id="MobiDB-lite"/>
    </source>
</evidence>
<feature type="domain" description="Zn(2)-C6 fungal-type" evidence="3">
    <location>
        <begin position="12"/>
        <end position="42"/>
    </location>
</feature>
<organism evidence="5 6">
    <name type="scientific">Schizothecium vesticola</name>
    <dbReference type="NCBI Taxonomy" id="314040"/>
    <lineage>
        <taxon>Eukaryota</taxon>
        <taxon>Fungi</taxon>
        <taxon>Dikarya</taxon>
        <taxon>Ascomycota</taxon>
        <taxon>Pezizomycotina</taxon>
        <taxon>Sordariomycetes</taxon>
        <taxon>Sordariomycetidae</taxon>
        <taxon>Sordariales</taxon>
        <taxon>Schizotheciaceae</taxon>
        <taxon>Schizothecium</taxon>
    </lineage>
</organism>
<evidence type="ECO:0000259" key="3">
    <source>
        <dbReference type="PROSITE" id="PS50048"/>
    </source>
</evidence>
<dbReference type="InterPro" id="IPR000182">
    <property type="entry name" value="GNAT_dom"/>
</dbReference>
<dbReference type="EMBL" id="JAUKUD010000005">
    <property type="protein sequence ID" value="KAK0743163.1"/>
    <property type="molecule type" value="Genomic_DNA"/>
</dbReference>
<accession>A0AA40EPL2</accession>
<dbReference type="GO" id="GO:0016747">
    <property type="term" value="F:acyltransferase activity, transferring groups other than amino-acyl groups"/>
    <property type="evidence" value="ECO:0007669"/>
    <property type="project" value="InterPro"/>
</dbReference>
<feature type="compositionally biased region" description="Low complexity" evidence="2">
    <location>
        <begin position="49"/>
        <end position="66"/>
    </location>
</feature>
<reference evidence="5" key="1">
    <citation type="submission" date="2023-06" db="EMBL/GenBank/DDBJ databases">
        <title>Genome-scale phylogeny and comparative genomics of the fungal order Sordariales.</title>
        <authorList>
            <consortium name="Lawrence Berkeley National Laboratory"/>
            <person name="Hensen N."/>
            <person name="Bonometti L."/>
            <person name="Westerberg I."/>
            <person name="Brannstrom I.O."/>
            <person name="Guillou S."/>
            <person name="Cros-Aarteil S."/>
            <person name="Calhoun S."/>
            <person name="Haridas S."/>
            <person name="Kuo A."/>
            <person name="Mondo S."/>
            <person name="Pangilinan J."/>
            <person name="Riley R."/>
            <person name="LaButti K."/>
            <person name="Andreopoulos B."/>
            <person name="Lipzen A."/>
            <person name="Chen C."/>
            <person name="Yanf M."/>
            <person name="Daum C."/>
            <person name="Ng V."/>
            <person name="Clum A."/>
            <person name="Steindorff A."/>
            <person name="Ohm R."/>
            <person name="Martin F."/>
            <person name="Silar P."/>
            <person name="Natvig D."/>
            <person name="Lalanne C."/>
            <person name="Gautier V."/>
            <person name="Ament-velasquez S.L."/>
            <person name="Kruys A."/>
            <person name="Hutchinson M.I."/>
            <person name="Powell A.J."/>
            <person name="Barry K."/>
            <person name="Miller A.N."/>
            <person name="Grigoriev I.V."/>
            <person name="Debuchy R."/>
            <person name="Gladieux P."/>
            <person name="Thoren M.H."/>
            <person name="Johannesson H."/>
        </authorList>
    </citation>
    <scope>NUCLEOTIDE SEQUENCE</scope>
    <source>
        <strain evidence="5">SMH3187-1</strain>
    </source>
</reference>
<dbReference type="SMART" id="SM00066">
    <property type="entry name" value="GAL4"/>
    <property type="match status" value="1"/>
</dbReference>
<dbReference type="InterPro" id="IPR016181">
    <property type="entry name" value="Acyl_CoA_acyltransferase"/>
</dbReference>
<comment type="caution">
    <text evidence="5">The sequence shown here is derived from an EMBL/GenBank/DDBJ whole genome shotgun (WGS) entry which is preliminary data.</text>
</comment>
<keyword evidence="6" id="KW-1185">Reference proteome</keyword>
<dbReference type="InterPro" id="IPR053157">
    <property type="entry name" value="Sterol_Uptake_Regulator"/>
</dbReference>
<dbReference type="GO" id="GO:0001228">
    <property type="term" value="F:DNA-binding transcription activator activity, RNA polymerase II-specific"/>
    <property type="evidence" value="ECO:0007669"/>
    <property type="project" value="TreeGrafter"/>
</dbReference>
<dbReference type="PANTHER" id="PTHR47784:SF4">
    <property type="entry name" value="ZN(II)2CYS6 TRANSCRIPTION FACTOR (EUROFUNG)"/>
    <property type="match status" value="1"/>
</dbReference>
<dbReference type="PANTHER" id="PTHR47784">
    <property type="entry name" value="STEROL UPTAKE CONTROL PROTEIN 2"/>
    <property type="match status" value="1"/>
</dbReference>
<evidence type="ECO:0000313" key="6">
    <source>
        <dbReference type="Proteomes" id="UP001172155"/>
    </source>
</evidence>
<dbReference type="CDD" id="cd00067">
    <property type="entry name" value="GAL4"/>
    <property type="match status" value="1"/>
</dbReference>
<dbReference type="Proteomes" id="UP001172155">
    <property type="component" value="Unassembled WGS sequence"/>
</dbReference>
<gene>
    <name evidence="5" type="ORF">B0T18DRAFT_439178</name>
</gene>
<feature type="region of interest" description="Disordered" evidence="2">
    <location>
        <begin position="49"/>
        <end position="88"/>
    </location>
</feature>
<evidence type="ECO:0000313" key="5">
    <source>
        <dbReference type="EMBL" id="KAK0743163.1"/>
    </source>
</evidence>
<sequence length="634" mass="69812">MLRRSHKKSRRGCLECKRRHIKCDETRPRCLNCTTVERSCSFPATAAATAGTSPASAPSRASTPSVSGPPEPSPPDNPVTPFLPTEDSTPDVDMVHMELMYHFMNGHDVIEPLAMAGFREMIMSQALQAPYLMHQILALAARHLSHERPHSEAFYHNIAIHLQTKALRLFRSLPADHFNVSVAHRVQGFLFPGMLGFHVLCDFLSHRGGDFSSMLARFVGCLHLHRGVYQIMEGQSWEELGQTELAPLLQAGERWFMSKGEGHECDDLRARIESAGLGAEELEGARKAIDLIQTSLDGRPTPVSKMHIVMGWGVMVSNAFVAMIAAARPEALVILAYYFVTLHHCRDVWVVGDAGEFFFAAAAEYLGPEWAPWLETPRRLLRPLANGALEDTKETLLDETWPASPSPSPPPPPQMTTKFLISRPGVAAAARIAEVQTTAMGSNKLLLSQFPSLESIAAFQKFLKDDAAAKLGGSDPGILVAQVADTDKIIGIIKWSSPSQPEGVKLENSGVQQVPGCRRELLDHYVVLAEAAKKRSFGDRPCFQVSFVCVDPAFWGDGAGSLLMREIMAKAAAEGLPVYLEATEEAVGMYRRLGFEEVDRFEMVMPSSPGAAEPYELYREWCMVWRPPPASGLE</sequence>
<dbReference type="PROSITE" id="PS50048">
    <property type="entry name" value="ZN2_CY6_FUNGAL_2"/>
    <property type="match status" value="1"/>
</dbReference>
<dbReference type="Gene3D" id="4.10.240.10">
    <property type="entry name" value="Zn(2)-C6 fungal-type DNA-binding domain"/>
    <property type="match status" value="1"/>
</dbReference>
<feature type="domain" description="N-acetyltransferase" evidence="4">
    <location>
        <begin position="476"/>
        <end position="620"/>
    </location>
</feature>
<dbReference type="InterPro" id="IPR021858">
    <property type="entry name" value="Fun_TF"/>
</dbReference>
<proteinExistence type="predicted"/>
<dbReference type="CDD" id="cd04301">
    <property type="entry name" value="NAT_SF"/>
    <property type="match status" value="1"/>
</dbReference>
<evidence type="ECO:0000259" key="4">
    <source>
        <dbReference type="PROSITE" id="PS51186"/>
    </source>
</evidence>
<dbReference type="GO" id="GO:0008270">
    <property type="term" value="F:zinc ion binding"/>
    <property type="evidence" value="ECO:0007669"/>
    <property type="project" value="InterPro"/>
</dbReference>
<name>A0AA40EPL2_9PEZI</name>
<dbReference type="Pfam" id="PF11951">
    <property type="entry name" value="Fungal_trans_2"/>
    <property type="match status" value="1"/>
</dbReference>
<dbReference type="Pfam" id="PF00172">
    <property type="entry name" value="Zn_clus"/>
    <property type="match status" value="1"/>
</dbReference>
<protein>
    <submittedName>
        <fullName evidence="5">Acyl-CoA N-acyltransferase</fullName>
    </submittedName>
</protein>
<dbReference type="Gene3D" id="3.40.630.30">
    <property type="match status" value="1"/>
</dbReference>
<dbReference type="InterPro" id="IPR036864">
    <property type="entry name" value="Zn2-C6_fun-type_DNA-bd_sf"/>
</dbReference>
<keyword evidence="1" id="KW-0539">Nucleus</keyword>
<dbReference type="PROSITE" id="PS00463">
    <property type="entry name" value="ZN2_CY6_FUNGAL_1"/>
    <property type="match status" value="1"/>
</dbReference>
<dbReference type="AlphaFoldDB" id="A0AA40EPL2"/>